<reference evidence="1" key="1">
    <citation type="submission" date="2020-02" db="EMBL/GenBank/DDBJ databases">
        <authorList>
            <person name="Meier V. D."/>
        </authorList>
    </citation>
    <scope>NUCLEOTIDE SEQUENCE</scope>
    <source>
        <strain evidence="1">AVDCRST_MAG68</strain>
    </source>
</reference>
<organism evidence="1">
    <name type="scientific">uncultured Gemmatimonadota bacterium</name>
    <dbReference type="NCBI Taxonomy" id="203437"/>
    <lineage>
        <taxon>Bacteria</taxon>
        <taxon>Pseudomonadati</taxon>
        <taxon>Gemmatimonadota</taxon>
        <taxon>environmental samples</taxon>
    </lineage>
</organism>
<sequence length="102" mass="11801">MYAAGSVRDYPRKRLPVLVSRFEKLLFQLLRGTSDANFAFEDLRAILLHLGFDERTRGSHHIFRRPGIEERITLQRDGKGAKPYQVRQVRTVILRHKLGGEG</sequence>
<dbReference type="GO" id="GO:0003729">
    <property type="term" value="F:mRNA binding"/>
    <property type="evidence" value="ECO:0007669"/>
    <property type="project" value="InterPro"/>
</dbReference>
<dbReference type="SUPFAM" id="SSF54786">
    <property type="entry name" value="YcfA/nrd intein domain"/>
    <property type="match status" value="1"/>
</dbReference>
<dbReference type="EMBL" id="CADCTW010000240">
    <property type="protein sequence ID" value="CAA9369646.1"/>
    <property type="molecule type" value="Genomic_DNA"/>
</dbReference>
<gene>
    <name evidence="1" type="ORF">AVDCRST_MAG68-5375</name>
</gene>
<proteinExistence type="predicted"/>
<dbReference type="Pfam" id="PF07927">
    <property type="entry name" value="HicA_toxin"/>
    <property type="match status" value="1"/>
</dbReference>
<protein>
    <recommendedName>
        <fullName evidence="2">Toxin HicA</fullName>
    </recommendedName>
</protein>
<name>A0A6J4MXU9_9BACT</name>
<evidence type="ECO:0008006" key="2">
    <source>
        <dbReference type="Google" id="ProtNLM"/>
    </source>
</evidence>
<dbReference type="InterPro" id="IPR012933">
    <property type="entry name" value="HicA_mRNA_interferase"/>
</dbReference>
<dbReference type="AlphaFoldDB" id="A0A6J4MXU9"/>
<evidence type="ECO:0000313" key="1">
    <source>
        <dbReference type="EMBL" id="CAA9369646.1"/>
    </source>
</evidence>
<accession>A0A6J4MXU9</accession>